<dbReference type="SUPFAM" id="SSF53448">
    <property type="entry name" value="Nucleotide-diphospho-sugar transferases"/>
    <property type="match status" value="1"/>
</dbReference>
<dbReference type="InterPro" id="IPR029044">
    <property type="entry name" value="Nucleotide-diphossugar_trans"/>
</dbReference>
<evidence type="ECO:0000256" key="5">
    <source>
        <dbReference type="ARBA" id="ARBA00023034"/>
    </source>
</evidence>
<proteinExistence type="inferred from homology"/>
<sequence length="254" mass="29399">MIYVLYFSPGTFSDSQSTESSRILRMLQSYSNIKFLHVNMDKFVEGSPVDNFWKSRKIHTGKYPLSHSSDVIRYLLLWKYGGIYADLDVVVVKNLDTLPENFAGAEDQRNLNSGVMGFSKHGIGHKHVESCLYDIAEHYDGNTWGTIGPFVVTKLAKRLCNTPHIKNITGKSCQDFHILPIDAFYPIHYHSWSVLFDKNELNFVRNKSSSSYMLHLWNKLSFNHSIDIPNDDVPYLYFAKKYCPRTITNIMKYF</sequence>
<dbReference type="InterPro" id="IPR007652">
    <property type="entry name" value="A1-4-GlycosylTfrase_dom"/>
</dbReference>
<comment type="similarity">
    <text evidence="2">Belongs to the glycosyltransferase 32 family.</text>
</comment>
<evidence type="ECO:0000256" key="1">
    <source>
        <dbReference type="ARBA" id="ARBA00004323"/>
    </source>
</evidence>
<evidence type="ECO:0000256" key="3">
    <source>
        <dbReference type="ARBA" id="ARBA00022676"/>
    </source>
</evidence>
<dbReference type="PANTHER" id="PTHR12042">
    <property type="entry name" value="LACTOSYLCERAMIDE 4-ALPHA-GALACTOSYLTRANSFERASE ALPHA- 1,4-GALACTOSYLTRANSFERASE"/>
    <property type="match status" value="1"/>
</dbReference>
<dbReference type="OrthoDB" id="409543at2759"/>
<dbReference type="GO" id="GO:0000139">
    <property type="term" value="C:Golgi membrane"/>
    <property type="evidence" value="ECO:0007669"/>
    <property type="project" value="UniProtKB-SubCell"/>
</dbReference>
<comment type="caution">
    <text evidence="8">The sequence shown here is derived from an EMBL/GenBank/DDBJ whole genome shotgun (WGS) entry which is preliminary data.</text>
</comment>
<keyword evidence="3" id="KW-0328">Glycosyltransferase</keyword>
<accession>A0A834MI05</accession>
<gene>
    <name evidence="8" type="ORF">GWI33_007827</name>
</gene>
<organism evidence="8 9">
    <name type="scientific">Rhynchophorus ferrugineus</name>
    <name type="common">Red palm weevil</name>
    <name type="synonym">Curculio ferrugineus</name>
    <dbReference type="NCBI Taxonomy" id="354439"/>
    <lineage>
        <taxon>Eukaryota</taxon>
        <taxon>Metazoa</taxon>
        <taxon>Ecdysozoa</taxon>
        <taxon>Arthropoda</taxon>
        <taxon>Hexapoda</taxon>
        <taxon>Insecta</taxon>
        <taxon>Pterygota</taxon>
        <taxon>Neoptera</taxon>
        <taxon>Endopterygota</taxon>
        <taxon>Coleoptera</taxon>
        <taxon>Polyphaga</taxon>
        <taxon>Cucujiformia</taxon>
        <taxon>Curculionidae</taxon>
        <taxon>Dryophthorinae</taxon>
        <taxon>Rhynchophorus</taxon>
    </lineage>
</organism>
<evidence type="ECO:0000313" key="9">
    <source>
        <dbReference type="Proteomes" id="UP000625711"/>
    </source>
</evidence>
<evidence type="ECO:0000313" key="8">
    <source>
        <dbReference type="EMBL" id="KAF7278924.1"/>
    </source>
</evidence>
<evidence type="ECO:0000256" key="2">
    <source>
        <dbReference type="ARBA" id="ARBA00009003"/>
    </source>
</evidence>
<dbReference type="Gene3D" id="3.90.550.20">
    <property type="match status" value="1"/>
</dbReference>
<dbReference type="Pfam" id="PF04572">
    <property type="entry name" value="Gb3_synth"/>
    <property type="match status" value="1"/>
</dbReference>
<comment type="subcellular location">
    <subcellularLocation>
        <location evidence="1">Golgi apparatus membrane</location>
        <topology evidence="1">Single-pass type II membrane protein</topology>
    </subcellularLocation>
</comment>
<dbReference type="GO" id="GO:0016758">
    <property type="term" value="F:hexosyltransferase activity"/>
    <property type="evidence" value="ECO:0007669"/>
    <property type="project" value="TreeGrafter"/>
</dbReference>
<dbReference type="InterPro" id="IPR007577">
    <property type="entry name" value="GlycoTrfase_DXD_sugar-bd_CS"/>
</dbReference>
<dbReference type="EMBL" id="JAACXV010000381">
    <property type="protein sequence ID" value="KAF7278924.1"/>
    <property type="molecule type" value="Genomic_DNA"/>
</dbReference>
<protein>
    <recommendedName>
        <fullName evidence="7">Alpha 1,4-glycosyltransferase domain-containing protein</fullName>
    </recommendedName>
</protein>
<keyword evidence="6" id="KW-0472">Membrane</keyword>
<keyword evidence="4" id="KW-0808">Transferase</keyword>
<feature type="domain" description="Alpha 1,4-glycosyltransferase" evidence="7">
    <location>
        <begin position="122"/>
        <end position="248"/>
    </location>
</feature>
<evidence type="ECO:0000259" key="7">
    <source>
        <dbReference type="Pfam" id="PF04572"/>
    </source>
</evidence>
<dbReference type="InterPro" id="IPR051981">
    <property type="entry name" value="Glycosyltransf_32"/>
</dbReference>
<name>A0A834MI05_RHYFE</name>
<evidence type="ECO:0000256" key="6">
    <source>
        <dbReference type="ARBA" id="ARBA00023136"/>
    </source>
</evidence>
<dbReference type="GO" id="GO:0006688">
    <property type="term" value="P:glycosphingolipid biosynthetic process"/>
    <property type="evidence" value="ECO:0007669"/>
    <property type="project" value="TreeGrafter"/>
</dbReference>
<evidence type="ECO:0000256" key="4">
    <source>
        <dbReference type="ARBA" id="ARBA00022679"/>
    </source>
</evidence>
<reference evidence="8" key="1">
    <citation type="submission" date="2020-08" db="EMBL/GenBank/DDBJ databases">
        <title>Genome sequencing and assembly of the red palm weevil Rhynchophorus ferrugineus.</title>
        <authorList>
            <person name="Dias G.B."/>
            <person name="Bergman C.M."/>
            <person name="Manee M."/>
        </authorList>
    </citation>
    <scope>NUCLEOTIDE SEQUENCE</scope>
    <source>
        <strain evidence="8">AA-2017</strain>
        <tissue evidence="8">Whole larva</tissue>
    </source>
</reference>
<dbReference type="PANTHER" id="PTHR12042:SF21">
    <property type="entry name" value="ALPHA1,4-GALACTOSYLTRANSFERASE 1-RELATED"/>
    <property type="match status" value="1"/>
</dbReference>
<dbReference type="Pfam" id="PF04488">
    <property type="entry name" value="Gly_transf_sug"/>
    <property type="match status" value="1"/>
</dbReference>
<dbReference type="AlphaFoldDB" id="A0A834MI05"/>
<dbReference type="Proteomes" id="UP000625711">
    <property type="component" value="Unassembled WGS sequence"/>
</dbReference>
<keyword evidence="9" id="KW-1185">Reference proteome</keyword>
<keyword evidence="5" id="KW-0333">Golgi apparatus</keyword>